<proteinExistence type="predicted"/>
<dbReference type="Proteomes" id="UP000321393">
    <property type="component" value="Unassembled WGS sequence"/>
</dbReference>
<dbReference type="EMBL" id="SSTE01019655">
    <property type="protein sequence ID" value="KAA0036460.1"/>
    <property type="molecule type" value="Genomic_DNA"/>
</dbReference>
<evidence type="ECO:0000313" key="1">
    <source>
        <dbReference type="EMBL" id="KAA0036460.1"/>
    </source>
</evidence>
<dbReference type="Pfam" id="PF08284">
    <property type="entry name" value="RVP_2"/>
    <property type="match status" value="1"/>
</dbReference>
<gene>
    <name evidence="1" type="ORF">E6C27_scaffold147G00290</name>
</gene>
<dbReference type="InterPro" id="IPR021109">
    <property type="entry name" value="Peptidase_aspartic_dom_sf"/>
</dbReference>
<name>A0A5A7SZE1_CUCMM</name>
<comment type="caution">
    <text evidence="1">The sequence shown here is derived from an EMBL/GenBank/DDBJ whole genome shotgun (WGS) entry which is preliminary data.</text>
</comment>
<dbReference type="AlphaFoldDB" id="A0A5A7SZE1"/>
<dbReference type="CDD" id="cd00303">
    <property type="entry name" value="retropepsin_like"/>
    <property type="match status" value="1"/>
</dbReference>
<evidence type="ECO:0000313" key="2">
    <source>
        <dbReference type="Proteomes" id="UP000321393"/>
    </source>
</evidence>
<dbReference type="Gene3D" id="2.40.70.10">
    <property type="entry name" value="Acid Proteases"/>
    <property type="match status" value="1"/>
</dbReference>
<sequence>MEVGIEENPHIELSINSVVGLINLGTMKVKEKLHNEEVAMLIDCGVTHNFILKKLVTSLNLPTKETSNYGVIMGSGTSIKGKGICGNVEFSIGDWKVVDNFLPLELRGIDIILGIEWLHSLGVTKVDWQNLSMTF</sequence>
<reference evidence="1 2" key="1">
    <citation type="submission" date="2019-08" db="EMBL/GenBank/DDBJ databases">
        <title>Draft genome sequences of two oriental melons (Cucumis melo L. var makuwa).</title>
        <authorList>
            <person name="Kwon S.-Y."/>
        </authorList>
    </citation>
    <scope>NUCLEOTIDE SEQUENCE [LARGE SCALE GENOMIC DNA]</scope>
    <source>
        <strain evidence="2">cv. SW 3</strain>
        <tissue evidence="1">Leaf</tissue>
    </source>
</reference>
<protein>
    <submittedName>
        <fullName evidence="1">Ty3-gypsy retrotransposon protein</fullName>
    </submittedName>
</protein>
<dbReference type="SUPFAM" id="SSF50630">
    <property type="entry name" value="Acid proteases"/>
    <property type="match status" value="1"/>
</dbReference>
<dbReference type="OrthoDB" id="1934862at2759"/>
<accession>A0A5A7SZE1</accession>
<organism evidence="1 2">
    <name type="scientific">Cucumis melo var. makuwa</name>
    <name type="common">Oriental melon</name>
    <dbReference type="NCBI Taxonomy" id="1194695"/>
    <lineage>
        <taxon>Eukaryota</taxon>
        <taxon>Viridiplantae</taxon>
        <taxon>Streptophyta</taxon>
        <taxon>Embryophyta</taxon>
        <taxon>Tracheophyta</taxon>
        <taxon>Spermatophyta</taxon>
        <taxon>Magnoliopsida</taxon>
        <taxon>eudicotyledons</taxon>
        <taxon>Gunneridae</taxon>
        <taxon>Pentapetalae</taxon>
        <taxon>rosids</taxon>
        <taxon>fabids</taxon>
        <taxon>Cucurbitales</taxon>
        <taxon>Cucurbitaceae</taxon>
        <taxon>Benincaseae</taxon>
        <taxon>Cucumis</taxon>
    </lineage>
</organism>